<dbReference type="GO" id="GO:0016020">
    <property type="term" value="C:membrane"/>
    <property type="evidence" value="ECO:0007669"/>
    <property type="project" value="UniProtKB-SubCell"/>
</dbReference>
<keyword evidence="9" id="KW-1185">Reference proteome</keyword>
<evidence type="ECO:0000256" key="3">
    <source>
        <dbReference type="ARBA" id="ARBA00022692"/>
    </source>
</evidence>
<evidence type="ECO:0000256" key="2">
    <source>
        <dbReference type="ARBA" id="ARBA00007018"/>
    </source>
</evidence>
<feature type="transmembrane region" description="Helical" evidence="7">
    <location>
        <begin position="149"/>
        <end position="169"/>
    </location>
</feature>
<dbReference type="Ensembl" id="ENSSMRT00000032692.1">
    <property type="protein sequence ID" value="ENSSMRP00000028020.1"/>
    <property type="gene ID" value="ENSSMRG00000021554.1"/>
</dbReference>
<dbReference type="Proteomes" id="UP000694421">
    <property type="component" value="Unplaced"/>
</dbReference>
<dbReference type="OMA" id="YRHTAFA"/>
<evidence type="ECO:0000256" key="6">
    <source>
        <dbReference type="PIRSR" id="PIRSR604254-1"/>
    </source>
</evidence>
<dbReference type="GO" id="GO:0046872">
    <property type="term" value="F:metal ion binding"/>
    <property type="evidence" value="ECO:0007669"/>
    <property type="project" value="UniProtKB-KW"/>
</dbReference>
<comment type="similarity">
    <text evidence="2">Belongs to the ADIPOR family.</text>
</comment>
<keyword evidence="5 7" id="KW-0472">Membrane</keyword>
<evidence type="ECO:0000256" key="1">
    <source>
        <dbReference type="ARBA" id="ARBA00004141"/>
    </source>
</evidence>
<dbReference type="PANTHER" id="PTHR20855">
    <property type="entry name" value="ADIPOR/PROGESTIN RECEPTOR-RELATED"/>
    <property type="match status" value="1"/>
</dbReference>
<keyword evidence="4 7" id="KW-1133">Transmembrane helix</keyword>
<feature type="binding site" evidence="6">
    <location>
        <position position="102"/>
    </location>
    <ligand>
        <name>Zn(2+)</name>
        <dbReference type="ChEBI" id="CHEBI:29105"/>
    </ligand>
</feature>
<keyword evidence="6" id="KW-0479">Metal-binding</keyword>
<reference evidence="8" key="2">
    <citation type="submission" date="2025-09" db="UniProtKB">
        <authorList>
            <consortium name="Ensembl"/>
        </authorList>
    </citation>
    <scope>IDENTIFICATION</scope>
</reference>
<feature type="binding site" evidence="6">
    <location>
        <position position="254"/>
    </location>
    <ligand>
        <name>Zn(2+)</name>
        <dbReference type="ChEBI" id="CHEBI:29105"/>
    </ligand>
</feature>
<reference evidence="8" key="1">
    <citation type="submission" date="2025-08" db="UniProtKB">
        <authorList>
            <consortium name="Ensembl"/>
        </authorList>
    </citation>
    <scope>IDENTIFICATION</scope>
</reference>
<dbReference type="GO" id="GO:0038023">
    <property type="term" value="F:signaling receptor activity"/>
    <property type="evidence" value="ECO:0007669"/>
    <property type="project" value="TreeGrafter"/>
</dbReference>
<sequence length="340" mass="38773">MLSLKLPRLLSTDQVPKVFREQGILFGYRHPSSSATDCIFSLFQMTNETINIWTHFLPAWYFLWKLLAFSCALDAQKDTYTWPFLAYLFTCCVYPLTSSFAHTFSTMSGRARHICYFFDYGALALYSLGSAVAYSTYVFPEEWLNGRFHIYFVSIAVLNTAISTALSCYSRLTEMEQPKFSKALRTLAFAYPYLYDSTPLFYRLHLCALSGCPDSSVPAHYRHTAFAWLTCFLFATHLPERLAPGRFDYIGHSHQLFHICGIIGTHFQMEALHMDMMDRREWLTASLPAPFFSQAVGSVAASTLISLAIIAAFSATLYSVPLLAGKEDKPRDKHWLKKQN</sequence>
<dbReference type="InterPro" id="IPR004254">
    <property type="entry name" value="AdipoR/HlyIII-related"/>
</dbReference>
<proteinExistence type="inferred from homology"/>
<dbReference type="Pfam" id="PF03006">
    <property type="entry name" value="HlyIII"/>
    <property type="match status" value="1"/>
</dbReference>
<keyword evidence="6" id="KW-0862">Zinc</keyword>
<feature type="transmembrane region" description="Helical" evidence="7">
    <location>
        <begin position="84"/>
        <end position="104"/>
    </location>
</feature>
<dbReference type="GeneTree" id="ENSGT00940000158844"/>
<protein>
    <submittedName>
        <fullName evidence="8">Progestin and adipoQ receptor family member 5</fullName>
    </submittedName>
</protein>
<dbReference type="PANTHER" id="PTHR20855:SF38">
    <property type="entry name" value="MEMBRANE PROGESTIN RECEPTOR GAMMA"/>
    <property type="match status" value="1"/>
</dbReference>
<comment type="subcellular location">
    <subcellularLocation>
        <location evidence="1">Membrane</location>
        <topology evidence="1">Multi-pass membrane protein</topology>
    </subcellularLocation>
</comment>
<feature type="transmembrane region" description="Helical" evidence="7">
    <location>
        <begin position="116"/>
        <end position="137"/>
    </location>
</feature>
<evidence type="ECO:0000256" key="5">
    <source>
        <dbReference type="ARBA" id="ARBA00023136"/>
    </source>
</evidence>
<feature type="transmembrane region" description="Helical" evidence="7">
    <location>
        <begin position="307"/>
        <end position="324"/>
    </location>
</feature>
<evidence type="ECO:0000313" key="8">
    <source>
        <dbReference type="Ensembl" id="ENSSMRP00000028020.1"/>
    </source>
</evidence>
<feature type="binding site" evidence="6">
    <location>
        <position position="258"/>
    </location>
    <ligand>
        <name>Zn(2+)</name>
        <dbReference type="ChEBI" id="CHEBI:29105"/>
    </ligand>
</feature>
<evidence type="ECO:0000256" key="4">
    <source>
        <dbReference type="ARBA" id="ARBA00022989"/>
    </source>
</evidence>
<keyword evidence="3 7" id="KW-0812">Transmembrane</keyword>
<accession>A0A8D0E8X3</accession>
<evidence type="ECO:0000313" key="9">
    <source>
        <dbReference type="Proteomes" id="UP000694421"/>
    </source>
</evidence>
<dbReference type="AlphaFoldDB" id="A0A8D0E8X3"/>
<name>A0A8D0E8X3_SALMN</name>
<organism evidence="8 9">
    <name type="scientific">Salvator merianae</name>
    <name type="common">Argentine black and white tegu</name>
    <name type="synonym">Tupinambis merianae</name>
    <dbReference type="NCBI Taxonomy" id="96440"/>
    <lineage>
        <taxon>Eukaryota</taxon>
        <taxon>Metazoa</taxon>
        <taxon>Chordata</taxon>
        <taxon>Craniata</taxon>
        <taxon>Vertebrata</taxon>
        <taxon>Euteleostomi</taxon>
        <taxon>Lepidosauria</taxon>
        <taxon>Squamata</taxon>
        <taxon>Bifurcata</taxon>
        <taxon>Unidentata</taxon>
        <taxon>Episquamata</taxon>
        <taxon>Laterata</taxon>
        <taxon>Teiioidea</taxon>
        <taxon>Teiidae</taxon>
        <taxon>Salvator</taxon>
    </lineage>
</organism>
<evidence type="ECO:0000256" key="7">
    <source>
        <dbReference type="SAM" id="Phobius"/>
    </source>
</evidence>